<name>A0A1H2CBS2_MUCMA</name>
<organism evidence="1 2">
    <name type="scientific">Mucilaginibacter mallensis</name>
    <dbReference type="NCBI Taxonomy" id="652787"/>
    <lineage>
        <taxon>Bacteria</taxon>
        <taxon>Pseudomonadati</taxon>
        <taxon>Bacteroidota</taxon>
        <taxon>Sphingobacteriia</taxon>
        <taxon>Sphingobacteriales</taxon>
        <taxon>Sphingobacteriaceae</taxon>
        <taxon>Mucilaginibacter</taxon>
    </lineage>
</organism>
<evidence type="ECO:0000313" key="2">
    <source>
        <dbReference type="Proteomes" id="UP000199679"/>
    </source>
</evidence>
<protein>
    <submittedName>
        <fullName evidence="1">Uncharacterized protein</fullName>
    </submittedName>
</protein>
<gene>
    <name evidence="1" type="ORF">SAMN05216490_4829</name>
</gene>
<evidence type="ECO:0000313" key="1">
    <source>
        <dbReference type="EMBL" id="SDT67764.1"/>
    </source>
</evidence>
<dbReference type="AlphaFoldDB" id="A0A1H2CBS2"/>
<sequence>MLINVGSYAQNKKVAVVTFYMNKQIDLSEFSASKDVDIQSKLNDDPKFNLAPLLSNFHTRFFNNYASNFPFLLLPEGEVANNDAYKAFIPIGGDNSKGAYDDKHYFLPVDGYKVILPFVSHANERKLIKIFNQCDGVMKVYVYFSLVKYGVAGMGVVKIEAHSDISLYNKDGDQIFSIKEAAKSRNMNTLTGGIPKMTADKILPMCQSAMDELISTVQKDLPKLVKNGATL</sequence>
<keyword evidence="2" id="KW-1185">Reference proteome</keyword>
<accession>A0A1H2CBS2</accession>
<dbReference type="Proteomes" id="UP000199679">
    <property type="component" value="Chromosome I"/>
</dbReference>
<proteinExistence type="predicted"/>
<reference evidence="1 2" key="1">
    <citation type="submission" date="2016-10" db="EMBL/GenBank/DDBJ databases">
        <authorList>
            <person name="de Groot N.N."/>
        </authorList>
    </citation>
    <scope>NUCLEOTIDE SEQUENCE [LARGE SCALE GENOMIC DNA]</scope>
    <source>
        <strain evidence="1 2">MP1X4</strain>
    </source>
</reference>
<dbReference type="EMBL" id="LT629740">
    <property type="protein sequence ID" value="SDT67764.1"/>
    <property type="molecule type" value="Genomic_DNA"/>
</dbReference>